<dbReference type="InterPro" id="IPR011204">
    <property type="entry name" value="Virulence_RhuM-like"/>
</dbReference>
<dbReference type="PANTHER" id="PTHR35810:SF1">
    <property type="entry name" value="CYTOPLASMIC PROTEIN"/>
    <property type="match status" value="1"/>
</dbReference>
<reference evidence="1 2" key="1">
    <citation type="submission" date="2019-03" db="EMBL/GenBank/DDBJ databases">
        <title>Genomic Encyclopedia of Type Strains, Phase IV (KMG-IV): sequencing the most valuable type-strain genomes for metagenomic binning, comparative biology and taxonomic classification.</title>
        <authorList>
            <person name="Goeker M."/>
        </authorList>
    </citation>
    <scope>NUCLEOTIDE SEQUENCE [LARGE SCALE GENOMIC DNA]</scope>
    <source>
        <strain evidence="1 2">DSM 29489</strain>
    </source>
</reference>
<evidence type="ECO:0000313" key="2">
    <source>
        <dbReference type="Proteomes" id="UP000295726"/>
    </source>
</evidence>
<organism evidence="1 2">
    <name type="scientific">Muricomes intestini</name>
    <dbReference type="NCBI Taxonomy" id="1796634"/>
    <lineage>
        <taxon>Bacteria</taxon>
        <taxon>Bacillati</taxon>
        <taxon>Bacillota</taxon>
        <taxon>Clostridia</taxon>
        <taxon>Lachnospirales</taxon>
        <taxon>Lachnospiraceae</taxon>
        <taxon>Muricomes</taxon>
    </lineage>
</organism>
<accession>A0A4R3K2G1</accession>
<comment type="caution">
    <text evidence="1">The sequence shown here is derived from an EMBL/GenBank/DDBJ whole genome shotgun (WGS) entry which is preliminary data.</text>
</comment>
<gene>
    <name evidence="1" type="ORF">EDD59_1234</name>
</gene>
<sequence>MDNYGEILIYQSDDGLTNIEVKVQDETVWLTQQQMADLFQTSRTNVVEHIKHIYEEDELDENSTCRNFRQVRKEGNREVAREIPFYNLDMIISLGYRVKSVIATNFRRWATERLKEYWYCKKLSTGR</sequence>
<dbReference type="AlphaFoldDB" id="A0A4R3K2G1"/>
<proteinExistence type="predicted"/>
<dbReference type="EMBL" id="SLZZ01000023">
    <property type="protein sequence ID" value="TCS76622.1"/>
    <property type="molecule type" value="Genomic_DNA"/>
</dbReference>
<dbReference type="Pfam" id="PF13310">
    <property type="entry name" value="Virulence_RhuM"/>
    <property type="match status" value="1"/>
</dbReference>
<keyword evidence="2" id="KW-1185">Reference proteome</keyword>
<name>A0A4R3K2G1_9FIRM</name>
<dbReference type="PANTHER" id="PTHR35810">
    <property type="entry name" value="CYTOPLASMIC PROTEIN-RELATED"/>
    <property type="match status" value="1"/>
</dbReference>
<dbReference type="Proteomes" id="UP000295726">
    <property type="component" value="Unassembled WGS sequence"/>
</dbReference>
<protein>
    <submittedName>
        <fullName evidence="1">Virulence RhuM family protein</fullName>
    </submittedName>
</protein>
<evidence type="ECO:0000313" key="1">
    <source>
        <dbReference type="EMBL" id="TCS76622.1"/>
    </source>
</evidence>